<dbReference type="EMBL" id="LJBJ02000005">
    <property type="protein sequence ID" value="OAX52340.1"/>
    <property type="molecule type" value="Genomic_DNA"/>
</dbReference>
<feature type="transmembrane region" description="Helical" evidence="6">
    <location>
        <begin position="67"/>
        <end position="85"/>
    </location>
</feature>
<keyword evidence="5 6" id="KW-0472">Membrane</keyword>
<evidence type="ECO:0000313" key="8">
    <source>
        <dbReference type="EMBL" id="QPT54054.1"/>
    </source>
</evidence>
<dbReference type="CDD" id="cd16914">
    <property type="entry name" value="EcfT"/>
    <property type="match status" value="1"/>
</dbReference>
<reference evidence="9" key="2">
    <citation type="submission" date="2016-04" db="EMBL/GenBank/DDBJ databases">
        <authorList>
            <person name="Waterworth S."/>
            <person name="Matcher G."/>
        </authorList>
    </citation>
    <scope>NUCLEOTIDE SEQUENCE [LARGE SCALE GENOMIC DNA]</scope>
    <source>
        <strain evidence="9">RuSp02-3</strain>
    </source>
</reference>
<organism evidence="7 9">
    <name type="scientific">Rothia kristinae</name>
    <dbReference type="NCBI Taxonomy" id="37923"/>
    <lineage>
        <taxon>Bacteria</taxon>
        <taxon>Bacillati</taxon>
        <taxon>Actinomycetota</taxon>
        <taxon>Actinomycetes</taxon>
        <taxon>Micrococcales</taxon>
        <taxon>Micrococcaceae</taxon>
        <taxon>Rothia</taxon>
    </lineage>
</organism>
<proteinExistence type="predicted"/>
<feature type="transmembrane region" description="Helical" evidence="6">
    <location>
        <begin position="236"/>
        <end position="259"/>
    </location>
</feature>
<dbReference type="Pfam" id="PF02361">
    <property type="entry name" value="CbiQ"/>
    <property type="match status" value="1"/>
</dbReference>
<dbReference type="InterPro" id="IPR003339">
    <property type="entry name" value="ABC/ECF_trnsptr_transmembrane"/>
</dbReference>
<dbReference type="GO" id="GO:0005886">
    <property type="term" value="C:plasma membrane"/>
    <property type="evidence" value="ECO:0007669"/>
    <property type="project" value="UniProtKB-ARBA"/>
</dbReference>
<evidence type="ECO:0000256" key="2">
    <source>
        <dbReference type="ARBA" id="ARBA00022475"/>
    </source>
</evidence>
<dbReference type="KEGG" id="rkr:I6G21_02280"/>
<feature type="transmembrane region" description="Helical" evidence="6">
    <location>
        <begin position="105"/>
        <end position="127"/>
    </location>
</feature>
<dbReference type="Proteomes" id="UP000053171">
    <property type="component" value="Unassembled WGS sequence"/>
</dbReference>
<keyword evidence="9" id="KW-1185">Reference proteome</keyword>
<reference evidence="7" key="1">
    <citation type="submission" date="2016-04" db="EMBL/GenBank/DDBJ databases">
        <authorList>
            <person name="Evans L.H."/>
            <person name="Alamgir A."/>
            <person name="Owens N."/>
            <person name="Weber N.D."/>
            <person name="Virtaneva K."/>
            <person name="Barbian K."/>
            <person name="Babar A."/>
            <person name="Rosenke K."/>
        </authorList>
    </citation>
    <scope>NUCLEOTIDE SEQUENCE [LARGE SCALE GENOMIC DNA]</scope>
    <source>
        <strain evidence="7">RUTW2-3</strain>
    </source>
</reference>
<dbReference type="InterPro" id="IPR051611">
    <property type="entry name" value="ECF_transporter_component"/>
</dbReference>
<keyword evidence="4 6" id="KW-1133">Transmembrane helix</keyword>
<dbReference type="EMBL" id="CP065738">
    <property type="protein sequence ID" value="QPT54054.1"/>
    <property type="molecule type" value="Genomic_DNA"/>
</dbReference>
<gene>
    <name evidence="7" type="ORF">AN277_0204160</name>
    <name evidence="8" type="ORF">I6G21_02280</name>
</gene>
<dbReference type="PANTHER" id="PTHR34857:SF2">
    <property type="entry name" value="SLL0384 PROTEIN"/>
    <property type="match status" value="1"/>
</dbReference>
<feature type="transmembrane region" description="Helical" evidence="6">
    <location>
        <begin position="148"/>
        <end position="164"/>
    </location>
</feature>
<comment type="subcellular location">
    <subcellularLocation>
        <location evidence="1">Membrane</location>
        <topology evidence="1">Multi-pass membrane protein</topology>
    </subcellularLocation>
</comment>
<reference evidence="7 9" key="3">
    <citation type="submission" date="2016-06" db="EMBL/GenBank/DDBJ databases">
        <title>Identification of putative biosynthetic pathways for the production of bioactive secondary metabolites by the marine actinomycete Kocuria kristinae RUTW2-3.</title>
        <authorList>
            <person name="Waterworth S.C."/>
            <person name="Walmsley T.A."/>
            <person name="Matongo T."/>
            <person name="Davies-Coleman M.T."/>
            <person name="Dorrington R.A."/>
        </authorList>
    </citation>
    <scope>NUCLEOTIDE SEQUENCE [LARGE SCALE GENOMIC DNA]</scope>
    <source>
        <strain evidence="9">RuSp02-3</strain>
        <strain evidence="7">RUTW2-3</strain>
    </source>
</reference>
<reference evidence="8 10" key="4">
    <citation type="submission" date="2020-12" db="EMBL/GenBank/DDBJ databases">
        <title>FDA dAtabase for Regulatory Grade micrObial Sequences (FDA-ARGOS): Supporting development and validation of Infectious Disease Dx tests.</title>
        <authorList>
            <person name="Sproer C."/>
            <person name="Gronow S."/>
            <person name="Severitt S."/>
            <person name="Schroder I."/>
            <person name="Tallon L."/>
            <person name="Sadzewicz L."/>
            <person name="Zhao X."/>
            <person name="Boylan J."/>
            <person name="Ott S."/>
            <person name="Bowen H."/>
            <person name="Vavikolanu K."/>
            <person name="Mehta A."/>
            <person name="Aluvathingal J."/>
            <person name="Nadendla S."/>
            <person name="Lowell S."/>
            <person name="Myers T."/>
            <person name="Yan Y."/>
            <person name="Sichtig H."/>
        </authorList>
    </citation>
    <scope>NUCLEOTIDE SEQUENCE [LARGE SCALE GENOMIC DNA]</scope>
    <source>
        <strain evidence="8 10">FDAARGOS_864</strain>
    </source>
</reference>
<evidence type="ECO:0000256" key="6">
    <source>
        <dbReference type="SAM" id="Phobius"/>
    </source>
</evidence>
<evidence type="ECO:0000256" key="1">
    <source>
        <dbReference type="ARBA" id="ARBA00004141"/>
    </source>
</evidence>
<accession>A0A199NU49</accession>
<dbReference type="PANTHER" id="PTHR34857">
    <property type="entry name" value="SLL0384 PROTEIN"/>
    <property type="match status" value="1"/>
</dbReference>
<evidence type="ECO:0000313" key="10">
    <source>
        <dbReference type="Proteomes" id="UP000594975"/>
    </source>
</evidence>
<evidence type="ECO:0000313" key="7">
    <source>
        <dbReference type="EMBL" id="OAX52340.1"/>
    </source>
</evidence>
<protein>
    <submittedName>
        <fullName evidence="8">Energy-coupling factor transporter transmembrane protein EcfT</fullName>
    </submittedName>
</protein>
<keyword evidence="3 6" id="KW-0812">Transmembrane</keyword>
<sequence length="263" mass="27911">MELMDPVFARASALGRTNAATKIVVATLQTLVFVVSLDWVTSSLGLVLLLAAMTAAGMRPWAVARKLWFIFAAAVLSGWATALMAEKSGRLLLDLGPWQVSTGSLDSGIAIMLRGCALALISVMFLASTDAHELGESLAQTFRLPARFVLSAVAAFRLMGLLAAEWQTLAAARRARGIGSRSALVALTTGFAQQAFALMVQALRRASRLAVTMEARGFGAGPRTWLNPPTYHRVDVVVLILGLLIPVIAVGASLALGSYRTIF</sequence>
<feature type="transmembrane region" description="Helical" evidence="6">
    <location>
        <begin position="31"/>
        <end position="55"/>
    </location>
</feature>
<keyword evidence="2" id="KW-1003">Cell membrane</keyword>
<evidence type="ECO:0000256" key="4">
    <source>
        <dbReference type="ARBA" id="ARBA00022989"/>
    </source>
</evidence>
<dbReference type="Proteomes" id="UP000594975">
    <property type="component" value="Chromosome"/>
</dbReference>
<evidence type="ECO:0000313" key="9">
    <source>
        <dbReference type="Proteomes" id="UP000053171"/>
    </source>
</evidence>
<dbReference type="AlphaFoldDB" id="A0A199NU49"/>
<evidence type="ECO:0000256" key="3">
    <source>
        <dbReference type="ARBA" id="ARBA00022692"/>
    </source>
</evidence>
<evidence type="ECO:0000256" key="5">
    <source>
        <dbReference type="ARBA" id="ARBA00023136"/>
    </source>
</evidence>
<name>A0A199NU49_9MICC</name>